<gene>
    <name evidence="10" type="ORF">BLX24_11260</name>
</gene>
<evidence type="ECO:0000256" key="1">
    <source>
        <dbReference type="ARBA" id="ARBA00022475"/>
    </source>
</evidence>
<keyword evidence="7 8" id="KW-0472">Membrane</keyword>
<comment type="caution">
    <text evidence="10">The sequence shown here is derived from an EMBL/GenBank/DDBJ whole genome shotgun (WGS) entry which is preliminary data.</text>
</comment>
<keyword evidence="11" id="KW-1185">Reference proteome</keyword>
<reference evidence="10 11" key="1">
    <citation type="submission" date="2016-10" db="EMBL/GenBank/DDBJ databases">
        <title>Arsenicibacter rosenii gen. nov., sp. nov., an efficient arsenic-methylating bacterium isolated from an arsenic-contaminated paddy soil.</title>
        <authorList>
            <person name="Huang K."/>
        </authorList>
    </citation>
    <scope>NUCLEOTIDE SEQUENCE [LARGE SCALE GENOMIC DNA]</scope>
    <source>
        <strain evidence="10 11">SM-1</strain>
    </source>
</reference>
<dbReference type="AlphaFoldDB" id="A0A1S2VL26"/>
<evidence type="ECO:0000259" key="9">
    <source>
        <dbReference type="Pfam" id="PF00535"/>
    </source>
</evidence>
<evidence type="ECO:0000256" key="6">
    <source>
        <dbReference type="ARBA" id="ARBA00022989"/>
    </source>
</evidence>
<dbReference type="PANTHER" id="PTHR48090">
    <property type="entry name" value="UNDECAPRENYL-PHOSPHATE 4-DEOXY-4-FORMAMIDO-L-ARABINOSE TRANSFERASE-RELATED"/>
    <property type="match status" value="1"/>
</dbReference>
<dbReference type="EMBL" id="MORL01000005">
    <property type="protein sequence ID" value="OIN59110.1"/>
    <property type="molecule type" value="Genomic_DNA"/>
</dbReference>
<evidence type="ECO:0000313" key="11">
    <source>
        <dbReference type="Proteomes" id="UP000181790"/>
    </source>
</evidence>
<dbReference type="Pfam" id="PF00535">
    <property type="entry name" value="Glycos_transf_2"/>
    <property type="match status" value="1"/>
</dbReference>
<evidence type="ECO:0000256" key="3">
    <source>
        <dbReference type="ARBA" id="ARBA00022679"/>
    </source>
</evidence>
<evidence type="ECO:0000313" key="10">
    <source>
        <dbReference type="EMBL" id="OIN59110.1"/>
    </source>
</evidence>
<protein>
    <submittedName>
        <fullName evidence="10">Glycosyltransferase</fullName>
    </submittedName>
</protein>
<dbReference type="PANTHER" id="PTHR48090:SF3">
    <property type="entry name" value="UNDECAPRENYL-PHOSPHATE 4-DEOXY-4-FORMAMIDO-L-ARABINOSE TRANSFERASE"/>
    <property type="match status" value="1"/>
</dbReference>
<feature type="transmembrane region" description="Helical" evidence="8">
    <location>
        <begin position="230"/>
        <end position="248"/>
    </location>
</feature>
<dbReference type="InterPro" id="IPR029044">
    <property type="entry name" value="Nucleotide-diphossugar_trans"/>
</dbReference>
<dbReference type="CDD" id="cd04187">
    <property type="entry name" value="DPM1_like_bac"/>
    <property type="match status" value="1"/>
</dbReference>
<evidence type="ECO:0000256" key="2">
    <source>
        <dbReference type="ARBA" id="ARBA00022676"/>
    </source>
</evidence>
<evidence type="ECO:0000256" key="5">
    <source>
        <dbReference type="ARBA" id="ARBA00022985"/>
    </source>
</evidence>
<feature type="domain" description="Glycosyltransferase 2-like" evidence="9">
    <location>
        <begin position="4"/>
        <end position="163"/>
    </location>
</feature>
<dbReference type="InterPro" id="IPR001173">
    <property type="entry name" value="Glyco_trans_2-like"/>
</dbReference>
<keyword evidence="5" id="KW-0448">Lipopolysaccharide biosynthesis</keyword>
<evidence type="ECO:0000256" key="4">
    <source>
        <dbReference type="ARBA" id="ARBA00022692"/>
    </source>
</evidence>
<sequence length="307" mass="34256">MIVSVVICVYNEAGNIGPLVEELRSALRGRSYELIYVNDGSTDGTLAELDALAAPELVIVDLARNYGQSQALAAGFAVAQGTWVVTLDGDLQHDPADIPRLLTLAESGGYDMVGSVRARRQDGFWLRKVPSWVANALIRRVTGVYLHDYGSSLRVFRTDLAKRLPLYGELHRFMPVLAHLEGARMTEVPVHHRARLHGASKYGLGRTMKVISDLMLLVFLKRYGLKPMHFFGHGSLYMWAVSGLLYAYDGWHFLTNGVRHPSLLAPLLLVGGFQFLGMGLLAELLLRLYYNSPQRTTYRIRNLTKKS</sequence>
<dbReference type="GO" id="GO:0005886">
    <property type="term" value="C:plasma membrane"/>
    <property type="evidence" value="ECO:0007669"/>
    <property type="project" value="TreeGrafter"/>
</dbReference>
<keyword evidence="1" id="KW-1003">Cell membrane</keyword>
<name>A0A1S2VL26_9BACT</name>
<evidence type="ECO:0000256" key="7">
    <source>
        <dbReference type="ARBA" id="ARBA00023136"/>
    </source>
</evidence>
<feature type="transmembrane region" description="Helical" evidence="8">
    <location>
        <begin position="268"/>
        <end position="290"/>
    </location>
</feature>
<proteinExistence type="predicted"/>
<dbReference type="InterPro" id="IPR050256">
    <property type="entry name" value="Glycosyltransferase_2"/>
</dbReference>
<keyword evidence="3 10" id="KW-0808">Transferase</keyword>
<evidence type="ECO:0000256" key="8">
    <source>
        <dbReference type="SAM" id="Phobius"/>
    </source>
</evidence>
<keyword evidence="2" id="KW-0328">Glycosyltransferase</keyword>
<keyword evidence="6 8" id="KW-1133">Transmembrane helix</keyword>
<dbReference type="GO" id="GO:0016757">
    <property type="term" value="F:glycosyltransferase activity"/>
    <property type="evidence" value="ECO:0007669"/>
    <property type="project" value="UniProtKB-KW"/>
</dbReference>
<organism evidence="10 11">
    <name type="scientific">Arsenicibacter rosenii</name>
    <dbReference type="NCBI Taxonomy" id="1750698"/>
    <lineage>
        <taxon>Bacteria</taxon>
        <taxon>Pseudomonadati</taxon>
        <taxon>Bacteroidota</taxon>
        <taxon>Cytophagia</taxon>
        <taxon>Cytophagales</taxon>
        <taxon>Spirosomataceae</taxon>
        <taxon>Arsenicibacter</taxon>
    </lineage>
</organism>
<accession>A0A1S2VL26</accession>
<keyword evidence="4 8" id="KW-0812">Transmembrane</keyword>
<dbReference type="GO" id="GO:0009103">
    <property type="term" value="P:lipopolysaccharide biosynthetic process"/>
    <property type="evidence" value="ECO:0007669"/>
    <property type="project" value="UniProtKB-KW"/>
</dbReference>
<dbReference type="Gene3D" id="3.90.550.10">
    <property type="entry name" value="Spore Coat Polysaccharide Biosynthesis Protein SpsA, Chain A"/>
    <property type="match status" value="1"/>
</dbReference>
<dbReference type="Proteomes" id="UP000181790">
    <property type="component" value="Unassembled WGS sequence"/>
</dbReference>
<dbReference type="SUPFAM" id="SSF53448">
    <property type="entry name" value="Nucleotide-diphospho-sugar transferases"/>
    <property type="match status" value="1"/>
</dbReference>